<keyword evidence="3" id="KW-0378">Hydrolase</keyword>
<dbReference type="GO" id="GO:0004518">
    <property type="term" value="F:nuclease activity"/>
    <property type="evidence" value="ECO:0007669"/>
    <property type="project" value="UniProtKB-KW"/>
</dbReference>
<accession>A0A224X5H8</accession>
<proteinExistence type="predicted"/>
<dbReference type="AlphaFoldDB" id="A0A224X5H8"/>
<reference evidence="6" key="1">
    <citation type="submission" date="2017-08" db="EMBL/GenBank/DDBJ databases">
        <title>Draft genome sequence of Lactococcus sp. strain Rs-Y01, isolated from the gut of the lower termite Reticulitermes speratus.</title>
        <authorList>
            <person name="Ohkuma M."/>
            <person name="Yuki M."/>
        </authorList>
    </citation>
    <scope>NUCLEOTIDE SEQUENCE [LARGE SCALE GENOMIC DNA]</scope>
    <source>
        <strain evidence="6">Rs-Y01</strain>
    </source>
</reference>
<organism evidence="5 6">
    <name type="scientific">Pseudolactococcus reticulitermitis</name>
    <dbReference type="NCBI Taxonomy" id="2025039"/>
    <lineage>
        <taxon>Bacteria</taxon>
        <taxon>Bacillati</taxon>
        <taxon>Bacillota</taxon>
        <taxon>Bacilli</taxon>
        <taxon>Lactobacillales</taxon>
        <taxon>Streptococcaceae</taxon>
        <taxon>Pseudolactococcus</taxon>
    </lineage>
</organism>
<comment type="cofactor">
    <cofactor evidence="1">
        <name>Mg(2+)</name>
        <dbReference type="ChEBI" id="CHEBI:18420"/>
    </cofactor>
</comment>
<keyword evidence="6" id="KW-1185">Reference proteome</keyword>
<protein>
    <recommendedName>
        <fullName evidence="4">VRR-NUC domain-containing protein</fullName>
    </recommendedName>
</protein>
<dbReference type="InterPro" id="IPR014883">
    <property type="entry name" value="VRR_NUC"/>
</dbReference>
<gene>
    <name evidence="5" type="ORF">RsY01_370</name>
</gene>
<name>A0A224X5H8_9LACT</name>
<dbReference type="InterPro" id="IPR011856">
    <property type="entry name" value="tRNA_endonuc-like_dom_sf"/>
</dbReference>
<evidence type="ECO:0000313" key="6">
    <source>
        <dbReference type="Proteomes" id="UP000218689"/>
    </source>
</evidence>
<dbReference type="SMART" id="SM00990">
    <property type="entry name" value="VRR_NUC"/>
    <property type="match status" value="1"/>
</dbReference>
<keyword evidence="2" id="KW-0540">Nuclease</keyword>
<feature type="domain" description="VRR-NUC" evidence="4">
    <location>
        <begin position="2"/>
        <end position="81"/>
    </location>
</feature>
<evidence type="ECO:0000256" key="1">
    <source>
        <dbReference type="ARBA" id="ARBA00001946"/>
    </source>
</evidence>
<evidence type="ECO:0000313" key="5">
    <source>
        <dbReference type="EMBL" id="GAX46790.1"/>
    </source>
</evidence>
<comment type="caution">
    <text evidence="5">The sequence shown here is derived from an EMBL/GenBank/DDBJ whole genome shotgun (WGS) entry which is preliminary data.</text>
</comment>
<dbReference type="Gene3D" id="3.40.1350.10">
    <property type="match status" value="1"/>
</dbReference>
<evidence type="ECO:0000259" key="4">
    <source>
        <dbReference type="SMART" id="SM00990"/>
    </source>
</evidence>
<evidence type="ECO:0000256" key="3">
    <source>
        <dbReference type="ARBA" id="ARBA00022801"/>
    </source>
</evidence>
<dbReference type="GO" id="GO:0003676">
    <property type="term" value="F:nucleic acid binding"/>
    <property type="evidence" value="ECO:0007669"/>
    <property type="project" value="InterPro"/>
</dbReference>
<sequence length="100" mass="11437">MQLENDVEKRLINKVKALGGITFKFTSPSTKGVPDRIIIYGGQTVFVELKRPGKEPNALQRYWLKELEYQKISTAVVSTFYEVDELMADLQKRGDYLHGS</sequence>
<dbReference type="GO" id="GO:0016788">
    <property type="term" value="F:hydrolase activity, acting on ester bonds"/>
    <property type="evidence" value="ECO:0007669"/>
    <property type="project" value="InterPro"/>
</dbReference>
<evidence type="ECO:0000256" key="2">
    <source>
        <dbReference type="ARBA" id="ARBA00022722"/>
    </source>
</evidence>
<dbReference type="EMBL" id="BEDT01000001">
    <property type="protein sequence ID" value="GAX46790.1"/>
    <property type="molecule type" value="Genomic_DNA"/>
</dbReference>
<dbReference type="Proteomes" id="UP000218689">
    <property type="component" value="Unassembled WGS sequence"/>
</dbReference>